<feature type="region of interest" description="Disordered" evidence="1">
    <location>
        <begin position="1"/>
        <end position="71"/>
    </location>
</feature>
<feature type="compositionally biased region" description="Gly residues" evidence="1">
    <location>
        <begin position="43"/>
        <end position="55"/>
    </location>
</feature>
<organism evidence="2 3">
    <name type="scientific">Vreelandella zhaodongensis</name>
    <name type="common">Halomonas zhaodongensis</name>
    <dbReference type="NCBI Taxonomy" id="1176240"/>
    <lineage>
        <taxon>Bacteria</taxon>
        <taxon>Pseudomonadati</taxon>
        <taxon>Pseudomonadota</taxon>
        <taxon>Gammaproteobacteria</taxon>
        <taxon>Oceanospirillales</taxon>
        <taxon>Halomonadaceae</taxon>
        <taxon>Vreelandella</taxon>
    </lineage>
</organism>
<dbReference type="Proteomes" id="UP000528918">
    <property type="component" value="Unassembled WGS sequence"/>
</dbReference>
<reference evidence="2 3" key="1">
    <citation type="journal article" date="2013" name="Antonie Van Leeuwenhoek">
        <title>Halomonas zhaodongensis sp. nov., a slightly halophilic bacterium isolated from saline-alkaline soils in Zhaodong, China.</title>
        <authorList>
            <person name="Jiang J."/>
            <person name="Pan Y."/>
            <person name="Meng L."/>
            <person name="Hu S."/>
            <person name="Zhang X."/>
            <person name="Hu B."/>
            <person name="Meng J."/>
            <person name="Li C."/>
            <person name="Huang H."/>
            <person name="Wang K."/>
            <person name="Su T."/>
        </authorList>
    </citation>
    <scope>NUCLEOTIDE SEQUENCE [LARGE SCALE GENOMIC DNA]</scope>
    <source>
        <strain evidence="2 3">NEAU-ST10-25</strain>
    </source>
</reference>
<dbReference type="RefSeq" id="WP_179927621.1">
    <property type="nucleotide sequence ID" value="NZ_JACCDD010000004.1"/>
</dbReference>
<comment type="caution">
    <text evidence="2">The sequence shown here is derived from an EMBL/GenBank/DDBJ whole genome shotgun (WGS) entry which is preliminary data.</text>
</comment>
<feature type="compositionally biased region" description="Polar residues" evidence="1">
    <location>
        <begin position="1"/>
        <end position="17"/>
    </location>
</feature>
<name>A0ABX2SSJ3_VREZH</name>
<gene>
    <name evidence="2" type="ORF">HZS79_08695</name>
</gene>
<keyword evidence="3" id="KW-1185">Reference proteome</keyword>
<proteinExistence type="predicted"/>
<accession>A0ABX2SSJ3</accession>
<feature type="compositionally biased region" description="Gly residues" evidence="1">
    <location>
        <begin position="18"/>
        <end position="30"/>
    </location>
</feature>
<dbReference type="EMBL" id="JACCDD010000004">
    <property type="protein sequence ID" value="NYS45020.1"/>
    <property type="molecule type" value="Genomic_DNA"/>
</dbReference>
<sequence length="100" mass="9735">MKDIYQTSMTDLYSSTSFGGGGGNAAGGNTMGSTHGSRSRPYGGPGGGSDPGNLGGVNAPSRGPVTSGQEQAVKTGAMTVAGGHLSRTAGAAWGFGTSFF</sequence>
<evidence type="ECO:0000256" key="1">
    <source>
        <dbReference type="SAM" id="MobiDB-lite"/>
    </source>
</evidence>
<evidence type="ECO:0000313" key="2">
    <source>
        <dbReference type="EMBL" id="NYS45020.1"/>
    </source>
</evidence>
<evidence type="ECO:0000313" key="3">
    <source>
        <dbReference type="Proteomes" id="UP000528918"/>
    </source>
</evidence>
<protein>
    <submittedName>
        <fullName evidence="2">Uncharacterized protein</fullName>
    </submittedName>
</protein>